<protein>
    <submittedName>
        <fullName evidence="3">Uncharacterized protein</fullName>
    </submittedName>
</protein>
<dbReference type="Proteomes" id="UP001328107">
    <property type="component" value="Unassembled WGS sequence"/>
</dbReference>
<keyword evidence="1" id="KW-0472">Membrane</keyword>
<comment type="caution">
    <text evidence="3">The sequence shown here is derived from an EMBL/GenBank/DDBJ whole genome shotgun (WGS) entry which is preliminary data.</text>
</comment>
<keyword evidence="2" id="KW-0732">Signal</keyword>
<feature type="chain" id="PRO_5042921565" evidence="2">
    <location>
        <begin position="19"/>
        <end position="72"/>
    </location>
</feature>
<proteinExistence type="predicted"/>
<keyword evidence="1" id="KW-1133">Transmembrane helix</keyword>
<evidence type="ECO:0000313" key="4">
    <source>
        <dbReference type="Proteomes" id="UP001328107"/>
    </source>
</evidence>
<evidence type="ECO:0000313" key="3">
    <source>
        <dbReference type="EMBL" id="GMR32474.1"/>
    </source>
</evidence>
<dbReference type="EMBL" id="BTRK01000001">
    <property type="protein sequence ID" value="GMR32474.1"/>
    <property type="molecule type" value="Genomic_DNA"/>
</dbReference>
<reference evidence="4" key="1">
    <citation type="submission" date="2022-10" db="EMBL/GenBank/DDBJ databases">
        <title>Genome assembly of Pristionchus species.</title>
        <authorList>
            <person name="Yoshida K."/>
            <person name="Sommer R.J."/>
        </authorList>
    </citation>
    <scope>NUCLEOTIDE SEQUENCE [LARGE SCALE GENOMIC DNA]</scope>
    <source>
        <strain evidence="4">RS5460</strain>
    </source>
</reference>
<accession>A0AAN4Z3F9</accession>
<feature type="non-terminal residue" evidence="3">
    <location>
        <position position="72"/>
    </location>
</feature>
<organism evidence="3 4">
    <name type="scientific">Pristionchus mayeri</name>
    <dbReference type="NCBI Taxonomy" id="1317129"/>
    <lineage>
        <taxon>Eukaryota</taxon>
        <taxon>Metazoa</taxon>
        <taxon>Ecdysozoa</taxon>
        <taxon>Nematoda</taxon>
        <taxon>Chromadorea</taxon>
        <taxon>Rhabditida</taxon>
        <taxon>Rhabditina</taxon>
        <taxon>Diplogasteromorpha</taxon>
        <taxon>Diplogasteroidea</taxon>
        <taxon>Neodiplogasteridae</taxon>
        <taxon>Pristionchus</taxon>
    </lineage>
</organism>
<feature type="signal peptide" evidence="2">
    <location>
        <begin position="1"/>
        <end position="18"/>
    </location>
</feature>
<name>A0AAN4Z3F9_9BILA</name>
<evidence type="ECO:0000256" key="2">
    <source>
        <dbReference type="SAM" id="SignalP"/>
    </source>
</evidence>
<dbReference type="AlphaFoldDB" id="A0AAN4Z3F9"/>
<evidence type="ECO:0000256" key="1">
    <source>
        <dbReference type="SAM" id="Phobius"/>
    </source>
</evidence>
<gene>
    <name evidence="3" type="ORF">PMAYCL1PPCAC_02669</name>
</gene>
<keyword evidence="1" id="KW-0812">Transmembrane</keyword>
<keyword evidence="4" id="KW-1185">Reference proteome</keyword>
<sequence length="72" mass="7756">MPLLSIVLFATCSSFVLASNSTIDDSIDGSTIIWIVVAVVLIVILIIGCTCYLLRKHLPCFGVISSIKDQSK</sequence>
<feature type="transmembrane region" description="Helical" evidence="1">
    <location>
        <begin position="34"/>
        <end position="54"/>
    </location>
</feature>